<dbReference type="PANTHER" id="PTHR43289">
    <property type="entry name" value="MITOGEN-ACTIVATED PROTEIN KINASE KINASE KINASE 20-RELATED"/>
    <property type="match status" value="1"/>
</dbReference>
<dbReference type="SMART" id="SM00220">
    <property type="entry name" value="S_TKc"/>
    <property type="match status" value="1"/>
</dbReference>
<dbReference type="SUPFAM" id="SSF56112">
    <property type="entry name" value="Protein kinase-like (PK-like)"/>
    <property type="match status" value="1"/>
</dbReference>
<keyword evidence="2 5" id="KW-0547">Nucleotide-binding</keyword>
<name>A0ABY3PHU1_9CYAN</name>
<evidence type="ECO:0000313" key="9">
    <source>
        <dbReference type="Proteomes" id="UP001054846"/>
    </source>
</evidence>
<keyword evidence="1" id="KW-0808">Transferase</keyword>
<evidence type="ECO:0000256" key="3">
    <source>
        <dbReference type="ARBA" id="ARBA00022777"/>
    </source>
</evidence>
<keyword evidence="6" id="KW-0175">Coiled coil</keyword>
<keyword evidence="3 8" id="KW-0418">Kinase</keyword>
<dbReference type="InterPro" id="IPR008271">
    <property type="entry name" value="Ser/Thr_kinase_AS"/>
</dbReference>
<evidence type="ECO:0000256" key="1">
    <source>
        <dbReference type="ARBA" id="ARBA00022679"/>
    </source>
</evidence>
<dbReference type="RefSeq" id="WP_230840220.1">
    <property type="nucleotide sequence ID" value="NZ_CP063845.1"/>
</dbReference>
<keyword evidence="4 5" id="KW-0067">ATP-binding</keyword>
<feature type="binding site" evidence="5">
    <location>
        <position position="57"/>
    </location>
    <ligand>
        <name>ATP</name>
        <dbReference type="ChEBI" id="CHEBI:30616"/>
    </ligand>
</feature>
<dbReference type="Pfam" id="PF26309">
    <property type="entry name" value="DUF8082"/>
    <property type="match status" value="2"/>
</dbReference>
<dbReference type="InterPro" id="IPR000719">
    <property type="entry name" value="Prot_kinase_dom"/>
</dbReference>
<sequence length="465" mass="51274">MSEISLPTVASFQGRRDPLLGRTVGRYRLVEKIGVGGMGSVYRAIHVEIDDLMAAVKLLSQSLNTSDLHQRFRNEAAICARLSERSPYIVQIYDYGILDDLDLPYFTMEFLKGHALDDLAGSPLPVEQVVAIGVQLCEGLQVAHDLGVVHRDLKPGNIYLSGDPQSGWRVKILDFGIAKLVSDAMIYGERGQLTHGYLGTPRYSAPEQLRGQAVTALSDVYSLGMILYELFSGTDPFALADQSFNSWYHAHTERMPRAMAQANPYGAVPPAVERVVLACLQKEPRSRPAGMREIAQLLRSAVHSEPSRPLRRDETRIAYPLELNANQRDRLQKHLASLIGPIAPILMRQAQVLAQDAQDLVERLAEQLPEKQRASFSHKAMDLLGATPSRPPATNPGADPSPALDANFVQRCERELAHFVGPIAARLVQVASQSGHLTQADLIDRLAAQIGDPTKAAQFRRRFLS</sequence>
<dbReference type="Proteomes" id="UP001054846">
    <property type="component" value="Chromosome"/>
</dbReference>
<accession>A0ABY3PHU1</accession>
<feature type="domain" description="Protein kinase" evidence="7">
    <location>
        <begin position="27"/>
        <end position="302"/>
    </location>
</feature>
<evidence type="ECO:0000259" key="7">
    <source>
        <dbReference type="PROSITE" id="PS50011"/>
    </source>
</evidence>
<evidence type="ECO:0000313" key="8">
    <source>
        <dbReference type="EMBL" id="UFP93220.1"/>
    </source>
</evidence>
<feature type="coiled-coil region" evidence="6">
    <location>
        <begin position="347"/>
        <end position="374"/>
    </location>
</feature>
<dbReference type="InterPro" id="IPR058395">
    <property type="entry name" value="DUF8082"/>
</dbReference>
<dbReference type="EMBL" id="CP063845">
    <property type="protein sequence ID" value="UFP93220.1"/>
    <property type="molecule type" value="Genomic_DNA"/>
</dbReference>
<dbReference type="Gene3D" id="3.30.200.20">
    <property type="entry name" value="Phosphorylase Kinase, domain 1"/>
    <property type="match status" value="1"/>
</dbReference>
<organism evidence="8 9">
    <name type="scientific">Gloeobacter morelensis MG652769</name>
    <dbReference type="NCBI Taxonomy" id="2781736"/>
    <lineage>
        <taxon>Bacteria</taxon>
        <taxon>Bacillati</taxon>
        <taxon>Cyanobacteriota</taxon>
        <taxon>Cyanophyceae</taxon>
        <taxon>Gloeobacterales</taxon>
        <taxon>Gloeobacteraceae</taxon>
        <taxon>Gloeobacter</taxon>
        <taxon>Gloeobacter morelensis</taxon>
    </lineage>
</organism>
<dbReference type="CDD" id="cd14014">
    <property type="entry name" value="STKc_PknB_like"/>
    <property type="match status" value="1"/>
</dbReference>
<evidence type="ECO:0000256" key="4">
    <source>
        <dbReference type="ARBA" id="ARBA00022840"/>
    </source>
</evidence>
<keyword evidence="9" id="KW-1185">Reference proteome</keyword>
<dbReference type="PANTHER" id="PTHR43289:SF34">
    <property type="entry name" value="SERINE_THREONINE-PROTEIN KINASE YBDM-RELATED"/>
    <property type="match status" value="1"/>
</dbReference>
<dbReference type="InterPro" id="IPR011009">
    <property type="entry name" value="Kinase-like_dom_sf"/>
</dbReference>
<protein>
    <submittedName>
        <fullName evidence="8">Serine/threonine protein kinase</fullName>
    </submittedName>
</protein>
<gene>
    <name evidence="8" type="ORF">ISF26_15570</name>
</gene>
<evidence type="ECO:0000256" key="5">
    <source>
        <dbReference type="PROSITE-ProRule" id="PRU10141"/>
    </source>
</evidence>
<evidence type="ECO:0000256" key="6">
    <source>
        <dbReference type="SAM" id="Coils"/>
    </source>
</evidence>
<proteinExistence type="predicted"/>
<dbReference type="GO" id="GO:0004674">
    <property type="term" value="F:protein serine/threonine kinase activity"/>
    <property type="evidence" value="ECO:0007669"/>
    <property type="project" value="UniProtKB-KW"/>
</dbReference>
<reference evidence="8 9" key="1">
    <citation type="journal article" date="2021" name="Genome Biol. Evol.">
        <title>Complete Genome Sequencing of a Novel Gloeobacter Species from a Waterfall Cave in Mexico.</title>
        <authorList>
            <person name="Saw J.H."/>
            <person name="Cardona T."/>
            <person name="Montejano G."/>
        </authorList>
    </citation>
    <scope>NUCLEOTIDE SEQUENCE [LARGE SCALE GENOMIC DNA]</scope>
    <source>
        <strain evidence="8">MG652769</strain>
    </source>
</reference>
<dbReference type="PROSITE" id="PS50011">
    <property type="entry name" value="PROTEIN_KINASE_DOM"/>
    <property type="match status" value="1"/>
</dbReference>
<dbReference type="PROSITE" id="PS00107">
    <property type="entry name" value="PROTEIN_KINASE_ATP"/>
    <property type="match status" value="1"/>
</dbReference>
<dbReference type="Gene3D" id="1.10.510.10">
    <property type="entry name" value="Transferase(Phosphotransferase) domain 1"/>
    <property type="match status" value="1"/>
</dbReference>
<dbReference type="Pfam" id="PF00069">
    <property type="entry name" value="Pkinase"/>
    <property type="match status" value="1"/>
</dbReference>
<keyword evidence="8" id="KW-0723">Serine/threonine-protein kinase</keyword>
<dbReference type="PROSITE" id="PS00108">
    <property type="entry name" value="PROTEIN_KINASE_ST"/>
    <property type="match status" value="1"/>
</dbReference>
<dbReference type="InterPro" id="IPR017441">
    <property type="entry name" value="Protein_kinase_ATP_BS"/>
</dbReference>
<evidence type="ECO:0000256" key="2">
    <source>
        <dbReference type="ARBA" id="ARBA00022741"/>
    </source>
</evidence>